<reference evidence="3" key="2">
    <citation type="journal article" date="2019" name="IMA Fungus">
        <title>Genome sequencing and comparison of five Tilletia species to identify candidate genes for the detection of regulated species infecting wheat.</title>
        <authorList>
            <person name="Nguyen H.D.T."/>
            <person name="Sultana T."/>
            <person name="Kesanakurti P."/>
            <person name="Hambleton S."/>
        </authorList>
    </citation>
    <scope>NUCLEOTIDE SEQUENCE</scope>
    <source>
        <strain evidence="3">DAOMC 238032</strain>
    </source>
</reference>
<dbReference type="AlphaFoldDB" id="A0A177TGV0"/>
<evidence type="ECO:0000313" key="3">
    <source>
        <dbReference type="EMBL" id="KAE8243605.1"/>
    </source>
</evidence>
<name>A0A177TGV0_9BASI</name>
<reference evidence="3" key="1">
    <citation type="submission" date="2016-04" db="EMBL/GenBank/DDBJ databases">
        <authorList>
            <person name="Nguyen H.D."/>
            <person name="Kesanakurti P."/>
            <person name="Cullis J."/>
            <person name="Levesque C.A."/>
            <person name="Hambleton S."/>
        </authorList>
    </citation>
    <scope>NUCLEOTIDE SEQUENCE</scope>
    <source>
        <strain evidence="3">DAOMC 238032</strain>
    </source>
</reference>
<accession>A0A177TGV0</accession>
<feature type="compositionally biased region" description="Polar residues" evidence="2">
    <location>
        <begin position="1"/>
        <end position="13"/>
    </location>
</feature>
<gene>
    <name evidence="3" type="ORF">A4X03_0g7712</name>
</gene>
<feature type="region of interest" description="Disordered" evidence="2">
    <location>
        <begin position="1"/>
        <end position="29"/>
    </location>
</feature>
<sequence length="206" mass="23100">MVMITDGNSSTNPEVEEQEETSSSKKRARVRINQRAEPTLTDRQQREIWLDLGTAHEYATQNYKYEGNAEERARIAGRSSWRLVEFGAKLSRRTNMGVVIAFAHLDTTKHVVQDYVYISPNLCDKSKPGLRTMAQKINTEFKGAVHTYREAGRAEAAQNMEDKKRLIAEKAELQEQNERLQAQLAAVLAQAAATSRTDEAGASNAT</sequence>
<protein>
    <submittedName>
        <fullName evidence="3">Uncharacterized protein</fullName>
    </submittedName>
</protein>
<evidence type="ECO:0000256" key="1">
    <source>
        <dbReference type="SAM" id="Coils"/>
    </source>
</evidence>
<keyword evidence="1" id="KW-0175">Coiled coil</keyword>
<evidence type="ECO:0000256" key="2">
    <source>
        <dbReference type="SAM" id="MobiDB-lite"/>
    </source>
</evidence>
<feature type="coiled-coil region" evidence="1">
    <location>
        <begin position="156"/>
        <end position="190"/>
    </location>
</feature>
<proteinExistence type="predicted"/>
<evidence type="ECO:0000313" key="4">
    <source>
        <dbReference type="Proteomes" id="UP000077671"/>
    </source>
</evidence>
<organism evidence="3 4">
    <name type="scientific">Tilletia caries</name>
    <name type="common">wheat bunt fungus</name>
    <dbReference type="NCBI Taxonomy" id="13290"/>
    <lineage>
        <taxon>Eukaryota</taxon>
        <taxon>Fungi</taxon>
        <taxon>Dikarya</taxon>
        <taxon>Basidiomycota</taxon>
        <taxon>Ustilaginomycotina</taxon>
        <taxon>Exobasidiomycetes</taxon>
        <taxon>Tilletiales</taxon>
        <taxon>Tilletiaceae</taxon>
        <taxon>Tilletia</taxon>
    </lineage>
</organism>
<comment type="caution">
    <text evidence="3">The sequence shown here is derived from an EMBL/GenBank/DDBJ whole genome shotgun (WGS) entry which is preliminary data.</text>
</comment>
<dbReference type="EMBL" id="LWDD02001950">
    <property type="protein sequence ID" value="KAE8243605.1"/>
    <property type="molecule type" value="Genomic_DNA"/>
</dbReference>
<dbReference type="Proteomes" id="UP000077671">
    <property type="component" value="Unassembled WGS sequence"/>
</dbReference>